<proteinExistence type="predicted"/>
<accession>K5D954</accession>
<dbReference type="EMBL" id="AMCW01000150">
    <property type="protein sequence ID" value="EKJ99328.1"/>
    <property type="molecule type" value="Genomic_DNA"/>
</dbReference>
<evidence type="ECO:0000313" key="2">
    <source>
        <dbReference type="Proteomes" id="UP000007993"/>
    </source>
</evidence>
<dbReference type="Proteomes" id="UP000007993">
    <property type="component" value="Unassembled WGS sequence"/>
</dbReference>
<evidence type="ECO:0000313" key="1">
    <source>
        <dbReference type="EMBL" id="EKJ99328.1"/>
    </source>
</evidence>
<organism evidence="1 2">
    <name type="scientific">Rhodopirellula baltica SH28</name>
    <dbReference type="NCBI Taxonomy" id="993517"/>
    <lineage>
        <taxon>Bacteria</taxon>
        <taxon>Pseudomonadati</taxon>
        <taxon>Planctomycetota</taxon>
        <taxon>Planctomycetia</taxon>
        <taxon>Pirellulales</taxon>
        <taxon>Pirellulaceae</taxon>
        <taxon>Rhodopirellula</taxon>
    </lineage>
</organism>
<name>K5D954_RHOBT</name>
<dbReference type="PATRIC" id="fig|993517.3.peg.5819"/>
<comment type="caution">
    <text evidence="1">The sequence shown here is derived from an EMBL/GenBank/DDBJ whole genome shotgun (WGS) entry which is preliminary data.</text>
</comment>
<reference evidence="1 2" key="1">
    <citation type="journal article" date="2013" name="Mar. Genomics">
        <title>Expression of sulfatases in Rhodopirellula baltica and the diversity of sulfatases in the genus Rhodopirellula.</title>
        <authorList>
            <person name="Wegner C.E."/>
            <person name="Richter-Heitmann T."/>
            <person name="Klindworth A."/>
            <person name="Klockow C."/>
            <person name="Richter M."/>
            <person name="Achstetter T."/>
            <person name="Glockner F.O."/>
            <person name="Harder J."/>
        </authorList>
    </citation>
    <scope>NUCLEOTIDE SEQUENCE [LARGE SCALE GENOMIC DNA]</scope>
    <source>
        <strain evidence="1 2">SH28</strain>
    </source>
</reference>
<dbReference type="AlphaFoldDB" id="K5D954"/>
<gene>
    <name evidence="1" type="ORF">RBSH_05377</name>
</gene>
<protein>
    <submittedName>
        <fullName evidence="1">Uncharacterized protein</fullName>
    </submittedName>
</protein>
<sequence>MIRIGSLIKPFTNHPTSRSMSLAGEAGSSAQYTTIVTPLVVYWF</sequence>